<organism evidence="10 11">
    <name type="scientific">Corynebacterium kalinowskii</name>
    <dbReference type="NCBI Taxonomy" id="2675216"/>
    <lineage>
        <taxon>Bacteria</taxon>
        <taxon>Bacillati</taxon>
        <taxon>Actinomycetota</taxon>
        <taxon>Actinomycetes</taxon>
        <taxon>Mycobacteriales</taxon>
        <taxon>Corynebacteriaceae</taxon>
        <taxon>Corynebacterium</taxon>
    </lineage>
</organism>
<dbReference type="GO" id="GO:0003677">
    <property type="term" value="F:DNA binding"/>
    <property type="evidence" value="ECO:0007669"/>
    <property type="project" value="UniProtKB-UniRule"/>
</dbReference>
<dbReference type="GO" id="GO:0005524">
    <property type="term" value="F:ATP binding"/>
    <property type="evidence" value="ECO:0007669"/>
    <property type="project" value="UniProtKB-UniRule"/>
</dbReference>
<feature type="binding site" evidence="8">
    <location>
        <position position="431"/>
    </location>
    <ligand>
        <name>Zn(2+)</name>
        <dbReference type="ChEBI" id="CHEBI:29105"/>
        <label>1</label>
    </ligand>
</feature>
<keyword evidence="6 8" id="KW-0067">ATP-binding</keyword>
<evidence type="ECO:0000313" key="10">
    <source>
        <dbReference type="EMBL" id="QGU02094.1"/>
    </source>
</evidence>
<protein>
    <recommendedName>
        <fullName evidence="8">Probable replication restart protein PriA</fullName>
    </recommendedName>
    <alternativeName>
        <fullName evidence="8">Putative ATP-dependent DNA helicase PriA</fullName>
    </alternativeName>
</protein>
<dbReference type="AlphaFoldDB" id="A0A6B8VKT3"/>
<sequence length="668" mass="72419">MKTRTPATHLPVARVLPLLGLAHLDRTFDYLVDTEQDEAAQPGVRLRIRFSGRLVDAILLERLPESDHPGRLSWLERVISTDIVYPPATAQLIDSLCDRYAGTRSDLIRAAIPARHAGAESADTTSAWEELGQAQEPDLSDWALYANGQSFVDAVLDGAAARAAWQICPGVPWWRSVAALAVKTAIDGGGVLIVVPDQRDVDLVESALREIVAAKQVTTLTAALGPQARYRRFLSVLHGQSRIVVGTRSAAFAPVHNLRLAVVMFDHDENLVDPRAPYVHAREVITTRSHQHGCAVLLGGHARSAESQLLVETGWAHDIAPERDTIRLRMPRVQGIGEHELARDPLAKQSRIPHVAFEAIREAISADLPVLVVSPRKGYVPSLSCGNCRTSARCRSCNGPLAIPQGDSQQPGMVSCRWCGRPEAAFRCSNCGSSKLRAMVFGSDRTAEELGRAFPGVRVVNSGGAKIIDEVPDQAAIVVATPGAEPRGRYGAAVLVDPWALLSRPDLRAMEDTLAKWFAAASLVLPASKGGRVVVTAETTLRATQALIRWDPVWAARMELYQRKEVELPPTVHMAVVDGPVRAVESFLELVELPQNAQLLGPVDLPMGVTLPGEYDENAWGPAQRYLIRTPLGPRAELGKALRVALVARAALKETAPLRVQVDPINIG</sequence>
<dbReference type="PANTHER" id="PTHR30580:SF0">
    <property type="entry name" value="PRIMOSOMAL PROTEIN N"/>
    <property type="match status" value="1"/>
</dbReference>
<dbReference type="SUPFAM" id="SSF52540">
    <property type="entry name" value="P-loop containing nucleoside triphosphate hydrolases"/>
    <property type="match status" value="1"/>
</dbReference>
<keyword evidence="7 8" id="KW-0238">DNA-binding</keyword>
<dbReference type="GO" id="GO:0006302">
    <property type="term" value="P:double-strand break repair"/>
    <property type="evidence" value="ECO:0007669"/>
    <property type="project" value="InterPro"/>
</dbReference>
<proteinExistence type="inferred from homology"/>
<feature type="binding site" evidence="8">
    <location>
        <position position="394"/>
    </location>
    <ligand>
        <name>Zn(2+)</name>
        <dbReference type="ChEBI" id="CHEBI:29105"/>
        <label>2</label>
    </ligand>
</feature>
<keyword evidence="5 8" id="KW-0862">Zinc</keyword>
<dbReference type="GO" id="GO:0016787">
    <property type="term" value="F:hydrolase activity"/>
    <property type="evidence" value="ECO:0007669"/>
    <property type="project" value="UniProtKB-KW"/>
</dbReference>
<dbReference type="GO" id="GO:0006269">
    <property type="term" value="P:DNA replication, synthesis of primer"/>
    <property type="evidence" value="ECO:0007669"/>
    <property type="project" value="UniProtKB-KW"/>
</dbReference>
<evidence type="ECO:0000256" key="3">
    <source>
        <dbReference type="ARBA" id="ARBA00022723"/>
    </source>
</evidence>
<keyword evidence="10" id="KW-0378">Hydrolase</keyword>
<dbReference type="InterPro" id="IPR027417">
    <property type="entry name" value="P-loop_NTPase"/>
</dbReference>
<comment type="subunit">
    <text evidence="8">Component of the replication restart primosome.</text>
</comment>
<comment type="caution">
    <text evidence="8">As this protein does not have any detectable helicase domains, it probably does not have helicase activity.</text>
</comment>
<dbReference type="RefSeq" id="WP_156192446.1">
    <property type="nucleotide sequence ID" value="NZ_CP046452.1"/>
</dbReference>
<keyword evidence="4 8" id="KW-0547">Nucleotide-binding</keyword>
<dbReference type="PANTHER" id="PTHR30580">
    <property type="entry name" value="PRIMOSOMAL PROTEIN N"/>
    <property type="match status" value="1"/>
</dbReference>
<evidence type="ECO:0000313" key="11">
    <source>
        <dbReference type="Proteomes" id="UP000427071"/>
    </source>
</evidence>
<evidence type="ECO:0000256" key="8">
    <source>
        <dbReference type="HAMAP-Rule" id="MF_00983"/>
    </source>
</evidence>
<evidence type="ECO:0000259" key="9">
    <source>
        <dbReference type="Pfam" id="PF17764"/>
    </source>
</evidence>
<dbReference type="Gene3D" id="3.40.50.300">
    <property type="entry name" value="P-loop containing nucleotide triphosphate hydrolases"/>
    <property type="match status" value="1"/>
</dbReference>
<gene>
    <name evidence="8 10" type="primary">priA</name>
    <name evidence="10" type="ORF">CKALI_06125</name>
</gene>
<dbReference type="EMBL" id="CP046452">
    <property type="protein sequence ID" value="QGU02094.1"/>
    <property type="molecule type" value="Genomic_DNA"/>
</dbReference>
<feature type="binding site" evidence="8">
    <location>
        <position position="388"/>
    </location>
    <ligand>
        <name>Zn(2+)</name>
        <dbReference type="ChEBI" id="CHEBI:29105"/>
        <label>1</label>
    </ligand>
</feature>
<keyword evidence="2 8" id="KW-0235">DNA replication</keyword>
<feature type="binding site" evidence="8">
    <location>
        <position position="419"/>
    </location>
    <ligand>
        <name>Zn(2+)</name>
        <dbReference type="ChEBI" id="CHEBI:29105"/>
        <label>2</label>
    </ligand>
</feature>
<evidence type="ECO:0000256" key="6">
    <source>
        <dbReference type="ARBA" id="ARBA00022840"/>
    </source>
</evidence>
<name>A0A6B8VKT3_9CORY</name>
<feature type="domain" description="Primosomal protein N' 3' DNA-binding" evidence="9">
    <location>
        <begin position="22"/>
        <end position="113"/>
    </location>
</feature>
<comment type="similarity">
    <text evidence="8">Belongs to the helicase family. PriA subfamily.</text>
</comment>
<dbReference type="InterPro" id="IPR041222">
    <property type="entry name" value="PriA_3primeBD"/>
</dbReference>
<feature type="binding site" evidence="8">
    <location>
        <position position="416"/>
    </location>
    <ligand>
        <name>Zn(2+)</name>
        <dbReference type="ChEBI" id="CHEBI:29105"/>
        <label>2</label>
    </ligand>
</feature>
<dbReference type="Proteomes" id="UP000427071">
    <property type="component" value="Chromosome"/>
</dbReference>
<dbReference type="GO" id="GO:0008270">
    <property type="term" value="F:zinc ion binding"/>
    <property type="evidence" value="ECO:0007669"/>
    <property type="project" value="UniProtKB-UniRule"/>
</dbReference>
<feature type="binding site" evidence="8">
    <location>
        <position position="428"/>
    </location>
    <ligand>
        <name>Zn(2+)</name>
        <dbReference type="ChEBI" id="CHEBI:29105"/>
        <label>1</label>
    </ligand>
</feature>
<dbReference type="HAMAP" id="MF_00983">
    <property type="entry name" value="PriA"/>
    <property type="match status" value="1"/>
</dbReference>
<feature type="binding site" evidence="8">
    <location>
        <position position="385"/>
    </location>
    <ligand>
        <name>Zn(2+)</name>
        <dbReference type="ChEBI" id="CHEBI:29105"/>
        <label>1</label>
    </ligand>
</feature>
<dbReference type="NCBIfam" id="NF011455">
    <property type="entry name" value="PRK14873.1-5"/>
    <property type="match status" value="1"/>
</dbReference>
<dbReference type="GO" id="GO:0043138">
    <property type="term" value="F:3'-5' DNA helicase activity"/>
    <property type="evidence" value="ECO:0007669"/>
    <property type="project" value="TreeGrafter"/>
</dbReference>
<keyword evidence="1 8" id="KW-0639">Primosome</keyword>
<evidence type="ECO:0000256" key="4">
    <source>
        <dbReference type="ARBA" id="ARBA00022741"/>
    </source>
</evidence>
<keyword evidence="11" id="KW-1185">Reference proteome</keyword>
<evidence type="ECO:0000256" key="7">
    <source>
        <dbReference type="ARBA" id="ARBA00023125"/>
    </source>
</evidence>
<dbReference type="Gene3D" id="3.40.1440.60">
    <property type="entry name" value="PriA, 3(prime) DNA-binding domain"/>
    <property type="match status" value="1"/>
</dbReference>
<reference evidence="11" key="1">
    <citation type="submission" date="2019-11" db="EMBL/GenBank/DDBJ databases">
        <title>Complete genome sequence of Corynebacterium kalinowskii 1959, a novel Corynebacterium species isolated from soil of a small paddock in Vilsendorf, Germany.</title>
        <authorList>
            <person name="Schaffert L."/>
            <person name="Ruwe M."/>
            <person name="Milse J."/>
            <person name="Hanuschka K."/>
            <person name="Ortseifen V."/>
            <person name="Droste J."/>
            <person name="Brandt D."/>
            <person name="Schlueter L."/>
            <person name="Kutter Y."/>
            <person name="Vinke S."/>
            <person name="Viehoefer P."/>
            <person name="Jacob L."/>
            <person name="Luebke N.-C."/>
            <person name="Schulte-Berndt E."/>
            <person name="Hain C."/>
            <person name="Linder M."/>
            <person name="Schmidt P."/>
            <person name="Wollenschlaeger L."/>
            <person name="Luttermann T."/>
            <person name="Thieme E."/>
            <person name="Hassa J."/>
            <person name="Haak M."/>
            <person name="Wittchen M."/>
            <person name="Mentz A."/>
            <person name="Persicke M."/>
            <person name="Busche T."/>
            <person name="Ruckert C."/>
        </authorList>
    </citation>
    <scope>NUCLEOTIDE SEQUENCE [LARGE SCALE GENOMIC DNA]</scope>
    <source>
        <strain evidence="11">1959</strain>
    </source>
</reference>
<dbReference type="GO" id="GO:1990077">
    <property type="term" value="C:primosome complex"/>
    <property type="evidence" value="ECO:0007669"/>
    <property type="project" value="UniProtKB-UniRule"/>
</dbReference>
<dbReference type="GO" id="GO:0006310">
    <property type="term" value="P:DNA recombination"/>
    <property type="evidence" value="ECO:0007669"/>
    <property type="project" value="InterPro"/>
</dbReference>
<dbReference type="Pfam" id="PF17764">
    <property type="entry name" value="PriA_3primeBD"/>
    <property type="match status" value="1"/>
</dbReference>
<evidence type="ECO:0000256" key="5">
    <source>
        <dbReference type="ARBA" id="ARBA00022833"/>
    </source>
</evidence>
<dbReference type="InterPro" id="IPR005259">
    <property type="entry name" value="PriA"/>
</dbReference>
<dbReference type="InterPro" id="IPR042115">
    <property type="entry name" value="PriA_3primeBD_sf"/>
</dbReference>
<comment type="cofactor">
    <cofactor evidence="8">
        <name>Zn(2+)</name>
        <dbReference type="ChEBI" id="CHEBI:29105"/>
    </cofactor>
    <text evidence="8">Binds 2 zinc ions per subunit.</text>
</comment>
<keyword evidence="3 8" id="KW-0479">Metal-binding</keyword>
<dbReference type="KEGG" id="ckw:CKALI_06125"/>
<dbReference type="GO" id="GO:0006270">
    <property type="term" value="P:DNA replication initiation"/>
    <property type="evidence" value="ECO:0007669"/>
    <property type="project" value="TreeGrafter"/>
</dbReference>
<feature type="binding site" evidence="8">
    <location>
        <position position="397"/>
    </location>
    <ligand>
        <name>Zn(2+)</name>
        <dbReference type="ChEBI" id="CHEBI:29105"/>
        <label>2</label>
    </ligand>
</feature>
<comment type="function">
    <text evidence="8">Initiates the restart of stalled replication forks, which reloads the replicative helicase on sites other than the origin of replication. Recognizes and binds to abandoned replication forks and remodels them to uncover a helicase loading site. Promotes assembly of the primosome at these replication forks.</text>
</comment>
<evidence type="ECO:0000256" key="1">
    <source>
        <dbReference type="ARBA" id="ARBA00022515"/>
    </source>
</evidence>
<evidence type="ECO:0000256" key="2">
    <source>
        <dbReference type="ARBA" id="ARBA00022705"/>
    </source>
</evidence>
<accession>A0A6B8VKT3</accession>